<protein>
    <submittedName>
        <fullName evidence="2">GNAT family N-acetyltransferase</fullName>
    </submittedName>
</protein>
<dbReference type="EMBL" id="VLNR01000064">
    <property type="protein sequence ID" value="TSE05277.1"/>
    <property type="molecule type" value="Genomic_DNA"/>
</dbReference>
<keyword evidence="3" id="KW-1185">Reference proteome</keyword>
<dbReference type="GO" id="GO:0016747">
    <property type="term" value="F:acyltransferase activity, transferring groups other than amino-acyl groups"/>
    <property type="evidence" value="ECO:0007669"/>
    <property type="project" value="InterPro"/>
</dbReference>
<organism evidence="2 3">
    <name type="scientific">Aquimarina algiphila</name>
    <dbReference type="NCBI Taxonomy" id="2047982"/>
    <lineage>
        <taxon>Bacteria</taxon>
        <taxon>Pseudomonadati</taxon>
        <taxon>Bacteroidota</taxon>
        <taxon>Flavobacteriia</taxon>
        <taxon>Flavobacteriales</taxon>
        <taxon>Flavobacteriaceae</taxon>
        <taxon>Aquimarina</taxon>
    </lineage>
</organism>
<dbReference type="Gene3D" id="3.40.630.30">
    <property type="match status" value="1"/>
</dbReference>
<dbReference type="Pfam" id="PF18015">
    <property type="entry name" value="Acetyltransf_19"/>
    <property type="match status" value="1"/>
</dbReference>
<dbReference type="PROSITE" id="PS51186">
    <property type="entry name" value="GNAT"/>
    <property type="match status" value="1"/>
</dbReference>
<dbReference type="OrthoDB" id="7833882at2"/>
<feature type="domain" description="N-acetyltransferase" evidence="1">
    <location>
        <begin position="131"/>
        <end position="267"/>
    </location>
</feature>
<evidence type="ECO:0000313" key="2">
    <source>
        <dbReference type="EMBL" id="TSE05277.1"/>
    </source>
</evidence>
<dbReference type="Gene3D" id="3.40.630.80">
    <property type="match status" value="1"/>
</dbReference>
<dbReference type="Pfam" id="PF00583">
    <property type="entry name" value="Acetyltransf_1"/>
    <property type="match status" value="1"/>
</dbReference>
<dbReference type="RefSeq" id="WP_143918200.1">
    <property type="nucleotide sequence ID" value="NZ_CANMIK010000072.1"/>
</dbReference>
<sequence length="267" mass="30673">MKFIKTDDIVVIDKFREELYQKFSAPIDAMWEKLYIASSQTYLIEHVDQNIGYCCIDDKGSLLQIFLSDKYNYLMYNVIQSLIESKLISSASLSSIEPVSFNACLSHSKSIQTNTLCFQYVNRKSKNESSLDVKLVSERDTQGIKTFLMDQIGFEDDFGYTENLIQRKEFYMVKESETIIATGECRLSDSQLDIADLGIIVNKDYQKRGLGTEVLQQLVKKAQVMKRKPICSTTQDNIASRKAIEKAGFYCSHIIFDINFKENKIQL</sequence>
<dbReference type="CDD" id="cd04301">
    <property type="entry name" value="NAT_SF"/>
    <property type="match status" value="1"/>
</dbReference>
<accession>A0A554VE70</accession>
<dbReference type="InterPro" id="IPR016181">
    <property type="entry name" value="Acyl_CoA_acyltransferase"/>
</dbReference>
<dbReference type="AlphaFoldDB" id="A0A554VE70"/>
<proteinExistence type="predicted"/>
<dbReference type="InterPro" id="IPR000182">
    <property type="entry name" value="GNAT_dom"/>
</dbReference>
<gene>
    <name evidence="2" type="ORF">FOF46_23750</name>
</gene>
<keyword evidence="2" id="KW-0808">Transferase</keyword>
<dbReference type="Proteomes" id="UP000318833">
    <property type="component" value="Unassembled WGS sequence"/>
</dbReference>
<evidence type="ECO:0000259" key="1">
    <source>
        <dbReference type="PROSITE" id="PS51186"/>
    </source>
</evidence>
<dbReference type="SUPFAM" id="SSF55729">
    <property type="entry name" value="Acyl-CoA N-acyltransferases (Nat)"/>
    <property type="match status" value="1"/>
</dbReference>
<name>A0A554VE70_9FLAO</name>
<comment type="caution">
    <text evidence="2">The sequence shown here is derived from an EMBL/GenBank/DDBJ whole genome shotgun (WGS) entry which is preliminary data.</text>
</comment>
<dbReference type="InterPro" id="IPR040579">
    <property type="entry name" value="Acetyltransf_19"/>
</dbReference>
<reference evidence="2 3" key="1">
    <citation type="submission" date="2019-07" db="EMBL/GenBank/DDBJ databases">
        <title>The draft genome sequence of Aquimarina algiphila M91.</title>
        <authorList>
            <person name="Meng X."/>
        </authorList>
    </citation>
    <scope>NUCLEOTIDE SEQUENCE [LARGE SCALE GENOMIC DNA]</scope>
    <source>
        <strain evidence="2 3">M91</strain>
    </source>
</reference>
<evidence type="ECO:0000313" key="3">
    <source>
        <dbReference type="Proteomes" id="UP000318833"/>
    </source>
</evidence>